<evidence type="ECO:0000313" key="8">
    <source>
        <dbReference type="EMBL" id="OCK83721.1"/>
    </source>
</evidence>
<proteinExistence type="predicted"/>
<organism evidence="8 9">
    <name type="scientific">Lepidopterella palustris CBS 459.81</name>
    <dbReference type="NCBI Taxonomy" id="1314670"/>
    <lineage>
        <taxon>Eukaryota</taxon>
        <taxon>Fungi</taxon>
        <taxon>Dikarya</taxon>
        <taxon>Ascomycota</taxon>
        <taxon>Pezizomycotina</taxon>
        <taxon>Dothideomycetes</taxon>
        <taxon>Pleosporomycetidae</taxon>
        <taxon>Mytilinidiales</taxon>
        <taxon>Argynnaceae</taxon>
        <taxon>Lepidopterella</taxon>
    </lineage>
</organism>
<evidence type="ECO:0000256" key="4">
    <source>
        <dbReference type="ARBA" id="ARBA00022989"/>
    </source>
</evidence>
<feature type="transmembrane region" description="Helical" evidence="7">
    <location>
        <begin position="407"/>
        <end position="433"/>
    </location>
</feature>
<comment type="subcellular location">
    <subcellularLocation>
        <location evidence="1">Membrane</location>
        <topology evidence="1">Multi-pass membrane protein</topology>
    </subcellularLocation>
</comment>
<evidence type="ECO:0000256" key="7">
    <source>
        <dbReference type="SAM" id="Phobius"/>
    </source>
</evidence>
<dbReference type="EMBL" id="KV744854">
    <property type="protein sequence ID" value="OCK83721.1"/>
    <property type="molecule type" value="Genomic_DNA"/>
</dbReference>
<dbReference type="GO" id="GO:0022857">
    <property type="term" value="F:transmembrane transporter activity"/>
    <property type="evidence" value="ECO:0007669"/>
    <property type="project" value="InterPro"/>
</dbReference>
<feature type="transmembrane region" description="Helical" evidence="7">
    <location>
        <begin position="50"/>
        <end position="73"/>
    </location>
</feature>
<keyword evidence="5 7" id="KW-0472">Membrane</keyword>
<feature type="region of interest" description="Disordered" evidence="6">
    <location>
        <begin position="1"/>
        <end position="32"/>
    </location>
</feature>
<dbReference type="PANTHER" id="PTHR45649:SF5">
    <property type="entry name" value="GABA TRANSPORTER (EUROFUNG)-RELATED"/>
    <property type="match status" value="1"/>
</dbReference>
<feature type="transmembrane region" description="Helical" evidence="7">
    <location>
        <begin position="381"/>
        <end position="401"/>
    </location>
</feature>
<evidence type="ECO:0000313" key="9">
    <source>
        <dbReference type="Proteomes" id="UP000250266"/>
    </source>
</evidence>
<evidence type="ECO:0000256" key="6">
    <source>
        <dbReference type="SAM" id="MobiDB-lite"/>
    </source>
</evidence>
<evidence type="ECO:0000256" key="2">
    <source>
        <dbReference type="ARBA" id="ARBA00022448"/>
    </source>
</evidence>
<dbReference type="PANTHER" id="PTHR45649">
    <property type="entry name" value="AMINO-ACID PERMEASE BAT1"/>
    <property type="match status" value="1"/>
</dbReference>
<keyword evidence="2" id="KW-0813">Transport</keyword>
<dbReference type="Pfam" id="PF13520">
    <property type="entry name" value="AA_permease_2"/>
    <property type="match status" value="1"/>
</dbReference>
<dbReference type="Gene3D" id="1.20.1740.10">
    <property type="entry name" value="Amino acid/polyamine transporter I"/>
    <property type="match status" value="1"/>
</dbReference>
<protein>
    <submittedName>
        <fullName evidence="8">Amino acid transporter</fullName>
    </submittedName>
</protein>
<feature type="transmembrane region" description="Helical" evidence="7">
    <location>
        <begin position="453"/>
        <end position="472"/>
    </location>
</feature>
<keyword evidence="9" id="KW-1185">Reference proteome</keyword>
<dbReference type="PIRSF" id="PIRSF006060">
    <property type="entry name" value="AA_transporter"/>
    <property type="match status" value="1"/>
</dbReference>
<dbReference type="Proteomes" id="UP000250266">
    <property type="component" value="Unassembled WGS sequence"/>
</dbReference>
<dbReference type="AlphaFoldDB" id="A0A8E2EGW9"/>
<feature type="transmembrane region" description="Helical" evidence="7">
    <location>
        <begin position="331"/>
        <end position="360"/>
    </location>
</feature>
<feature type="transmembrane region" description="Helical" evidence="7">
    <location>
        <begin position="286"/>
        <end position="311"/>
    </location>
</feature>
<feature type="transmembrane region" description="Helical" evidence="7">
    <location>
        <begin position="484"/>
        <end position="503"/>
    </location>
</feature>
<reference evidence="8 9" key="1">
    <citation type="journal article" date="2016" name="Nat. Commun.">
        <title>Ectomycorrhizal ecology is imprinted in the genome of the dominant symbiotic fungus Cenococcum geophilum.</title>
        <authorList>
            <consortium name="DOE Joint Genome Institute"/>
            <person name="Peter M."/>
            <person name="Kohler A."/>
            <person name="Ohm R.A."/>
            <person name="Kuo A."/>
            <person name="Krutzmann J."/>
            <person name="Morin E."/>
            <person name="Arend M."/>
            <person name="Barry K.W."/>
            <person name="Binder M."/>
            <person name="Choi C."/>
            <person name="Clum A."/>
            <person name="Copeland A."/>
            <person name="Grisel N."/>
            <person name="Haridas S."/>
            <person name="Kipfer T."/>
            <person name="LaButti K."/>
            <person name="Lindquist E."/>
            <person name="Lipzen A."/>
            <person name="Maire R."/>
            <person name="Meier B."/>
            <person name="Mihaltcheva S."/>
            <person name="Molinier V."/>
            <person name="Murat C."/>
            <person name="Poggeler S."/>
            <person name="Quandt C.A."/>
            <person name="Sperisen C."/>
            <person name="Tritt A."/>
            <person name="Tisserant E."/>
            <person name="Crous P.W."/>
            <person name="Henrissat B."/>
            <person name="Nehls U."/>
            <person name="Egli S."/>
            <person name="Spatafora J.W."/>
            <person name="Grigoriev I.V."/>
            <person name="Martin F.M."/>
        </authorList>
    </citation>
    <scope>NUCLEOTIDE SEQUENCE [LARGE SCALE GENOMIC DNA]</scope>
    <source>
        <strain evidence="8 9">CBS 459.81</strain>
    </source>
</reference>
<feature type="transmembrane region" description="Helical" evidence="7">
    <location>
        <begin position="79"/>
        <end position="105"/>
    </location>
</feature>
<name>A0A8E2EGW9_9PEZI</name>
<dbReference type="OrthoDB" id="3257095at2759"/>
<evidence type="ECO:0000256" key="5">
    <source>
        <dbReference type="ARBA" id="ARBA00023136"/>
    </source>
</evidence>
<feature type="transmembrane region" description="Helical" evidence="7">
    <location>
        <begin position="203"/>
        <end position="224"/>
    </location>
</feature>
<evidence type="ECO:0000256" key="1">
    <source>
        <dbReference type="ARBA" id="ARBA00004141"/>
    </source>
</evidence>
<dbReference type="GO" id="GO:0016020">
    <property type="term" value="C:membrane"/>
    <property type="evidence" value="ECO:0007669"/>
    <property type="project" value="UniProtKB-SubCell"/>
</dbReference>
<evidence type="ECO:0000256" key="3">
    <source>
        <dbReference type="ARBA" id="ARBA00022692"/>
    </source>
</evidence>
<keyword evidence="3 7" id="KW-0812">Transmembrane</keyword>
<keyword evidence="4 7" id="KW-1133">Transmembrane helix</keyword>
<dbReference type="InterPro" id="IPR002293">
    <property type="entry name" value="AA/rel_permease1"/>
</dbReference>
<accession>A0A8E2EGW9</accession>
<gene>
    <name evidence="8" type="ORF">K432DRAFT_390169</name>
</gene>
<sequence>MADDKAMELTVQRPGDNSDRETGESISSQMQTGDNDVTKRLDRYITFKPAVAFGLTILSSWEGFGLVFGAALLNGGPTVLVWGTLIAFLGTSALALSLAELASITPTVGAQYRWTGLYAPKAMSPAFWSLMQGWLTVFAWISLCAAVPFVSATMVQGLIILNKDDYEPQRWHGTLLMWAYILIPVLCNIFARKVLVIFEMIGGVMHIVFFIVQVVTLVVMAPRSSASFVFTTSNFGLSGWESEGVQWCIGLLSIVSVLTGFDGVLHLSDEVKDAPRKVPRSMIWAVVINSVMALAFMICVLFCIGDVNAAVTSPTGYPIIEIYYQATKSKAAATVLTCTLLIPTMISIFGIMASVSRLAWAFARDKGLPFSEFFAYVHPTLRIPLNALFLVASVSALLGLINIGSTAAFYAILSLSALGLYLSYIIPIIFVLIRKFEGKHPPYGPFSLGQWGIPINIFALCWGIFMIIWLPFPATQPVTGVSMNYAGPIMIFVLFLALVDWFISGHKRFQVPTGKIDF</sequence>
<feature type="transmembrane region" description="Helical" evidence="7">
    <location>
        <begin position="126"/>
        <end position="151"/>
    </location>
</feature>
<feature type="transmembrane region" description="Helical" evidence="7">
    <location>
        <begin position="171"/>
        <end position="191"/>
    </location>
</feature>